<reference evidence="6 7" key="1">
    <citation type="journal article" date="2015" name="Genome Announc.">
        <title>Genome Assemblies of Three Soil-Associated Devosia species: D. insulae, D. limi, and D. soli.</title>
        <authorList>
            <person name="Hassan Y.I."/>
            <person name="Lepp D."/>
            <person name="Zhou T."/>
        </authorList>
    </citation>
    <scope>NUCLEOTIDE SEQUENCE [LARGE SCALE GENOMIC DNA]</scope>
    <source>
        <strain evidence="6 7">DS-56</strain>
    </source>
</reference>
<dbReference type="GO" id="GO:0005737">
    <property type="term" value="C:cytoplasm"/>
    <property type="evidence" value="ECO:0007669"/>
    <property type="project" value="TreeGrafter"/>
</dbReference>
<dbReference type="GO" id="GO:0043916">
    <property type="term" value="F:DNA-7-methylguanine glycosylase activity"/>
    <property type="evidence" value="ECO:0007669"/>
    <property type="project" value="TreeGrafter"/>
</dbReference>
<evidence type="ECO:0000259" key="5">
    <source>
        <dbReference type="SMART" id="SM00478"/>
    </source>
</evidence>
<evidence type="ECO:0000313" key="6">
    <source>
        <dbReference type="EMBL" id="OEO28011.1"/>
    </source>
</evidence>
<dbReference type="Gene3D" id="1.10.1670.40">
    <property type="match status" value="1"/>
</dbReference>
<sequence length="216" mass="23323">MSLTDRLDTPEALQRQLGALIELDPRLGAVAERAGTFEIRRSPGGFEGLARIVTGQQVSTASADAIWGRFAQLEGALDPVGYLKLSETAVRGAGQSGGKYRTLRGLAEAIAAGSVDFAHLAELPADEAIAALTRLKGIGPWTAEIYLMFSAAHPDIFPAGDVALQRAAEWAFGLDGKPLVKDLIEMARRWSPYRSTAALLLWRYYRAVRNKEGLSI</sequence>
<evidence type="ECO:0000256" key="3">
    <source>
        <dbReference type="ARBA" id="ARBA00022763"/>
    </source>
</evidence>
<dbReference type="GO" id="GO:0006307">
    <property type="term" value="P:DNA alkylation repair"/>
    <property type="evidence" value="ECO:0007669"/>
    <property type="project" value="TreeGrafter"/>
</dbReference>
<evidence type="ECO:0000256" key="4">
    <source>
        <dbReference type="ARBA" id="ARBA00023204"/>
    </source>
</evidence>
<comment type="catalytic activity">
    <reaction evidence="1">
        <text>Hydrolysis of alkylated DNA, releasing 3-methyladenine, 3-methylguanine, 7-methylguanine and 7-methyladenine.</text>
        <dbReference type="EC" id="3.2.2.21"/>
    </reaction>
</comment>
<evidence type="ECO:0000256" key="1">
    <source>
        <dbReference type="ARBA" id="ARBA00000086"/>
    </source>
</evidence>
<dbReference type="GO" id="GO:0032131">
    <property type="term" value="F:alkylated DNA binding"/>
    <property type="evidence" value="ECO:0007669"/>
    <property type="project" value="TreeGrafter"/>
</dbReference>
<dbReference type="Proteomes" id="UP000095463">
    <property type="component" value="Unassembled WGS sequence"/>
</dbReference>
<accession>A0A1E5XHD1</accession>
<dbReference type="EMBL" id="LAJE02000402">
    <property type="protein sequence ID" value="OEO28011.1"/>
    <property type="molecule type" value="Genomic_DNA"/>
</dbReference>
<dbReference type="GO" id="GO:0006285">
    <property type="term" value="P:base-excision repair, AP site formation"/>
    <property type="evidence" value="ECO:0007669"/>
    <property type="project" value="TreeGrafter"/>
</dbReference>
<evidence type="ECO:0000313" key="7">
    <source>
        <dbReference type="Proteomes" id="UP000095463"/>
    </source>
</evidence>
<dbReference type="AlphaFoldDB" id="A0A1E5XHD1"/>
<comment type="caution">
    <text evidence="6">The sequence shown here is derived from an EMBL/GenBank/DDBJ whole genome shotgun (WGS) entry which is preliminary data.</text>
</comment>
<dbReference type="PANTHER" id="PTHR43003:SF5">
    <property type="entry name" value="DNA-3-METHYLADENINE GLYCOSYLASE"/>
    <property type="match status" value="1"/>
</dbReference>
<dbReference type="GO" id="GO:0032993">
    <property type="term" value="C:protein-DNA complex"/>
    <property type="evidence" value="ECO:0007669"/>
    <property type="project" value="TreeGrafter"/>
</dbReference>
<keyword evidence="4" id="KW-0234">DNA repair</keyword>
<gene>
    <name evidence="6" type="ORF">VW23_006715</name>
</gene>
<dbReference type="SMART" id="SM00478">
    <property type="entry name" value="ENDO3c"/>
    <property type="match status" value="1"/>
</dbReference>
<dbReference type="GO" id="GO:0008725">
    <property type="term" value="F:DNA-3-methyladenine glycosylase activity"/>
    <property type="evidence" value="ECO:0007669"/>
    <property type="project" value="TreeGrafter"/>
</dbReference>
<name>A0A1E5XHD1_9HYPH</name>
<protein>
    <recommendedName>
        <fullName evidence="2">DNA-3-methyladenine glycosylase II</fullName>
        <ecNumber evidence="2">3.2.2.21</ecNumber>
    </recommendedName>
</protein>
<feature type="domain" description="HhH-GPD" evidence="5">
    <location>
        <begin position="54"/>
        <end position="206"/>
    </location>
</feature>
<dbReference type="InterPro" id="IPR003265">
    <property type="entry name" value="HhH-GPD_domain"/>
</dbReference>
<dbReference type="PANTHER" id="PTHR43003">
    <property type="entry name" value="DNA-3-METHYLADENINE GLYCOSYLASE"/>
    <property type="match status" value="1"/>
</dbReference>
<dbReference type="Pfam" id="PF00730">
    <property type="entry name" value="HhH-GPD"/>
    <property type="match status" value="1"/>
</dbReference>
<keyword evidence="7" id="KW-1185">Reference proteome</keyword>
<dbReference type="Gene3D" id="1.10.340.30">
    <property type="entry name" value="Hypothetical protein, domain 2"/>
    <property type="match status" value="1"/>
</dbReference>
<dbReference type="InterPro" id="IPR011257">
    <property type="entry name" value="DNA_glycosylase"/>
</dbReference>
<proteinExistence type="predicted"/>
<dbReference type="CDD" id="cd00056">
    <property type="entry name" value="ENDO3c"/>
    <property type="match status" value="1"/>
</dbReference>
<organism evidence="6 7">
    <name type="scientific">Devosia insulae DS-56</name>
    <dbReference type="NCBI Taxonomy" id="1116389"/>
    <lineage>
        <taxon>Bacteria</taxon>
        <taxon>Pseudomonadati</taxon>
        <taxon>Pseudomonadota</taxon>
        <taxon>Alphaproteobacteria</taxon>
        <taxon>Hyphomicrobiales</taxon>
        <taxon>Devosiaceae</taxon>
        <taxon>Devosia</taxon>
    </lineage>
</organism>
<dbReference type="SUPFAM" id="SSF48150">
    <property type="entry name" value="DNA-glycosylase"/>
    <property type="match status" value="1"/>
</dbReference>
<keyword evidence="3" id="KW-0227">DNA damage</keyword>
<evidence type="ECO:0000256" key="2">
    <source>
        <dbReference type="ARBA" id="ARBA00012000"/>
    </source>
</evidence>
<dbReference type="InterPro" id="IPR051912">
    <property type="entry name" value="Alkylbase_DNA_Glycosylase/TA"/>
</dbReference>
<dbReference type="EC" id="3.2.2.21" evidence="2"/>